<evidence type="ECO:0000256" key="1">
    <source>
        <dbReference type="ARBA" id="ARBA00022598"/>
    </source>
</evidence>
<dbReference type="PROSITE" id="PS51733">
    <property type="entry name" value="BPL_LPL_CATALYTIC"/>
    <property type="match status" value="1"/>
</dbReference>
<protein>
    <submittedName>
        <fullName evidence="3">Biotin--[acetyl-CoA-carboxylase] ligase</fullName>
    </submittedName>
</protein>
<proteinExistence type="predicted"/>
<evidence type="ECO:0000259" key="2">
    <source>
        <dbReference type="PROSITE" id="PS51733"/>
    </source>
</evidence>
<dbReference type="GO" id="GO:0005737">
    <property type="term" value="C:cytoplasm"/>
    <property type="evidence" value="ECO:0007669"/>
    <property type="project" value="TreeGrafter"/>
</dbReference>
<dbReference type="InterPro" id="IPR045864">
    <property type="entry name" value="aa-tRNA-synth_II/BPL/LPL"/>
</dbReference>
<reference evidence="3" key="1">
    <citation type="submission" date="2020-01" db="EMBL/GenBank/DDBJ databases">
        <authorList>
            <person name="Meier V. D."/>
            <person name="Meier V D."/>
        </authorList>
    </citation>
    <scope>NUCLEOTIDE SEQUENCE</scope>
    <source>
        <strain evidence="3">HLG_WM_MAG_01</strain>
    </source>
</reference>
<keyword evidence="1 3" id="KW-0436">Ligase</keyword>
<dbReference type="InterPro" id="IPR004408">
    <property type="entry name" value="Biotin_CoA_COase_ligase"/>
</dbReference>
<dbReference type="SUPFAM" id="SSF55681">
    <property type="entry name" value="Class II aaRS and biotin synthetases"/>
    <property type="match status" value="1"/>
</dbReference>
<evidence type="ECO:0000313" key="3">
    <source>
        <dbReference type="EMBL" id="CAA6801303.1"/>
    </source>
</evidence>
<dbReference type="PANTHER" id="PTHR12835">
    <property type="entry name" value="BIOTIN PROTEIN LIGASE"/>
    <property type="match status" value="1"/>
</dbReference>
<name>A0A6S6S0S3_9BACT</name>
<dbReference type="Pfam" id="PF03099">
    <property type="entry name" value="BPL_LplA_LipB"/>
    <property type="match status" value="1"/>
</dbReference>
<gene>
    <name evidence="3" type="ORF">HELGO_WM2428</name>
</gene>
<feature type="domain" description="BPL/LPL catalytic" evidence="2">
    <location>
        <begin position="1"/>
        <end position="173"/>
    </location>
</feature>
<dbReference type="NCBIfam" id="NF006294">
    <property type="entry name" value="PRK08477.1"/>
    <property type="match status" value="1"/>
</dbReference>
<dbReference type="Gene3D" id="3.30.930.10">
    <property type="entry name" value="Bira Bifunctional Protein, Domain 2"/>
    <property type="match status" value="1"/>
</dbReference>
<dbReference type="AlphaFoldDB" id="A0A6S6S0S3"/>
<dbReference type="GO" id="GO:0004077">
    <property type="term" value="F:biotin--[biotin carboxyl-carrier protein] ligase activity"/>
    <property type="evidence" value="ECO:0007669"/>
    <property type="project" value="InterPro"/>
</dbReference>
<accession>A0A6S6S0S3</accession>
<dbReference type="InterPro" id="IPR004143">
    <property type="entry name" value="BPL_LPL_catalytic"/>
</dbReference>
<dbReference type="EMBL" id="CACVAS010000020">
    <property type="protein sequence ID" value="CAA6801303.1"/>
    <property type="molecule type" value="Genomic_DNA"/>
</dbReference>
<dbReference type="PANTHER" id="PTHR12835:SF5">
    <property type="entry name" value="BIOTIN--PROTEIN LIGASE"/>
    <property type="match status" value="1"/>
</dbReference>
<dbReference type="NCBIfam" id="TIGR00121">
    <property type="entry name" value="birA_ligase"/>
    <property type="match status" value="1"/>
</dbReference>
<organism evidence="3">
    <name type="scientific">uncultured Sulfurovum sp</name>
    <dbReference type="NCBI Taxonomy" id="269237"/>
    <lineage>
        <taxon>Bacteria</taxon>
        <taxon>Pseudomonadati</taxon>
        <taxon>Campylobacterota</taxon>
        <taxon>Epsilonproteobacteria</taxon>
        <taxon>Campylobacterales</taxon>
        <taxon>Sulfurovaceae</taxon>
        <taxon>Sulfurovum</taxon>
        <taxon>environmental samples</taxon>
    </lineage>
</organism>
<sequence length="211" mass="23863">MEILLFDQLSSTQTYVIEKLQERSLTAPIAVLALRQNKGIGSRDNQWIGGEGNLFASVAVNMSDLPIDLPLSSASIYLSFIMKKVLLEMGEEVWLKWPNDLYKNREKVGGTITTKVGDTLVCGIGINLKDSQNGYSALQSDISPDLLLEKYLLALEQFPKWKQVFSEYEVEFELSRKFSVHIENYQKSLENAYLQSDGSLIIDGRKVYSLR</sequence>